<evidence type="ECO:0000256" key="13">
    <source>
        <dbReference type="ARBA" id="ARBA00048070"/>
    </source>
</evidence>
<dbReference type="GO" id="GO:0005945">
    <property type="term" value="C:6-phosphofructokinase complex"/>
    <property type="evidence" value="ECO:0007669"/>
    <property type="project" value="TreeGrafter"/>
</dbReference>
<name>A0A5N1J9Z1_9BACT</name>
<keyword evidence="11 14" id="KW-0460">Magnesium</keyword>
<feature type="binding site" evidence="14">
    <location>
        <position position="163"/>
    </location>
    <ligand>
        <name>substrate</name>
        <note>ligand shared between dimeric partners</note>
    </ligand>
</feature>
<dbReference type="GO" id="GO:0006002">
    <property type="term" value="P:fructose 6-phosphate metabolic process"/>
    <property type="evidence" value="ECO:0007669"/>
    <property type="project" value="UniProtKB-UniRule"/>
</dbReference>
<dbReference type="GO" id="GO:0030388">
    <property type="term" value="P:fructose 1,6-bisphosphate metabolic process"/>
    <property type="evidence" value="ECO:0007669"/>
    <property type="project" value="TreeGrafter"/>
</dbReference>
<dbReference type="GO" id="GO:0003872">
    <property type="term" value="F:6-phosphofructokinase activity"/>
    <property type="evidence" value="ECO:0007669"/>
    <property type="project" value="UniProtKB-UniRule"/>
</dbReference>
<dbReference type="PIRSF" id="PIRSF000532">
    <property type="entry name" value="ATP_PFK_prok"/>
    <property type="match status" value="1"/>
</dbReference>
<evidence type="ECO:0000256" key="10">
    <source>
        <dbReference type="ARBA" id="ARBA00022840"/>
    </source>
</evidence>
<comment type="function">
    <text evidence="14">Catalyzes the phosphorylation of D-fructose 6-phosphate to fructose 1,6-bisphosphate by ATP, the first committing step of glycolysis.</text>
</comment>
<dbReference type="GO" id="GO:0042802">
    <property type="term" value="F:identical protein binding"/>
    <property type="evidence" value="ECO:0007669"/>
    <property type="project" value="TreeGrafter"/>
</dbReference>
<protein>
    <recommendedName>
        <fullName evidence="14">ATP-dependent 6-phosphofructokinase</fullName>
        <shortName evidence="14">ATP-PFK</shortName>
        <shortName evidence="14">Phosphofructokinase</shortName>
        <ecNumber evidence="14">2.7.1.11</ecNumber>
    </recommendedName>
    <alternativeName>
        <fullName evidence="14">Phosphohexokinase</fullName>
    </alternativeName>
</protein>
<comment type="caution">
    <text evidence="16">The sequence shown here is derived from an EMBL/GenBank/DDBJ whole genome shotgun (WGS) entry which is preliminary data.</text>
</comment>
<feature type="binding site" evidence="14">
    <location>
        <position position="11"/>
    </location>
    <ligand>
        <name>ATP</name>
        <dbReference type="ChEBI" id="CHEBI:30616"/>
    </ligand>
</feature>
<dbReference type="EC" id="2.7.1.11" evidence="14"/>
<dbReference type="NCBIfam" id="TIGR02482">
    <property type="entry name" value="PFKA_ATP"/>
    <property type="match status" value="1"/>
</dbReference>
<evidence type="ECO:0000256" key="12">
    <source>
        <dbReference type="ARBA" id="ARBA00023152"/>
    </source>
</evidence>
<dbReference type="PRINTS" id="PR00476">
    <property type="entry name" value="PHFRCTKINASE"/>
</dbReference>
<sequence length="332" mass="35120">MKRVAVLTSGGDAPGMNACIRAVVRGAAYHGIEVIGIRRGYSGLILGDGIQLTSSTVSNIIQRGGTILKSARSPEFRTVEGRQKAYDYLTNRAVDGLIVIGGNGTFKGALQFVDEFSFPVIGVPGTIDNDLFGTDYTIGYDTAVNTAVEAIDKIRDTADSHERIFLIEVMGRDSGYIAIQSGIAGGAERVLLPETGVSAAELIERLRQDRNGSQSSAILVLAEGEGRGTATVVAEQIKKQSGTELDLRVTTLGHIQRGGVPSACDRILASRLGLGAVEGLLKGKQKVMVGLVNNELVYSGLQETVSRSKPISEELLRLVTILNGSAFADSRG</sequence>
<evidence type="ECO:0000256" key="1">
    <source>
        <dbReference type="ARBA" id="ARBA00001946"/>
    </source>
</evidence>
<accession>A0A5N1J9Z1</accession>
<keyword evidence="6 14" id="KW-0808">Transferase</keyword>
<keyword evidence="9 14" id="KW-0418">Kinase</keyword>
<feature type="binding site" evidence="14">
    <location>
        <position position="248"/>
    </location>
    <ligand>
        <name>substrate</name>
        <note>ligand shared between dimeric partners</note>
    </ligand>
</feature>
<keyword evidence="7 14" id="KW-0479">Metal-binding</keyword>
<feature type="binding site" description="in other chain" evidence="14">
    <location>
        <begin position="170"/>
        <end position="172"/>
    </location>
    <ligand>
        <name>substrate</name>
        <note>ligand shared between dimeric partners</note>
    </ligand>
</feature>
<keyword evidence="8 14" id="KW-0547">Nucleotide-binding</keyword>
<keyword evidence="4 14" id="KW-0963">Cytoplasm</keyword>
<evidence type="ECO:0000313" key="16">
    <source>
        <dbReference type="EMBL" id="KAA9349492.1"/>
    </source>
</evidence>
<comment type="similarity">
    <text evidence="14">Belongs to the phosphofructokinase type A (PFKA) family. ATP-dependent PFK group I subfamily. Prokaryotic clade 'B1' sub-subfamily.</text>
</comment>
<dbReference type="RefSeq" id="WP_150880303.1">
    <property type="nucleotide sequence ID" value="NZ_VTWS01000006.1"/>
</dbReference>
<dbReference type="AlphaFoldDB" id="A0A5N1J9Z1"/>
<dbReference type="PANTHER" id="PTHR13697:SF4">
    <property type="entry name" value="ATP-DEPENDENT 6-PHOSPHOFRUCTOKINASE"/>
    <property type="match status" value="1"/>
</dbReference>
<dbReference type="EMBL" id="VTWS01000006">
    <property type="protein sequence ID" value="KAA9349492.1"/>
    <property type="molecule type" value="Genomic_DNA"/>
</dbReference>
<feature type="binding site" evidence="14">
    <location>
        <begin position="102"/>
        <end position="105"/>
    </location>
    <ligand>
        <name>ATP</name>
        <dbReference type="ChEBI" id="CHEBI:30616"/>
    </ligand>
</feature>
<dbReference type="InterPro" id="IPR000023">
    <property type="entry name" value="Phosphofructokinase_dom"/>
</dbReference>
<feature type="binding site" description="in other chain" evidence="14">
    <location>
        <begin position="126"/>
        <end position="128"/>
    </location>
    <ligand>
        <name>substrate</name>
        <note>ligand shared between dimeric partners</note>
    </ligand>
</feature>
<dbReference type="InterPro" id="IPR022953">
    <property type="entry name" value="ATP_PFK"/>
</dbReference>
<feature type="binding site" description="in other chain" evidence="14">
    <location>
        <position position="155"/>
    </location>
    <ligand>
        <name>ADP</name>
        <dbReference type="ChEBI" id="CHEBI:456216"/>
        <note>allosteric activator; ligand shared between dimeric partners</note>
    </ligand>
</feature>
<dbReference type="FunFam" id="3.40.50.450:FF:000001">
    <property type="entry name" value="ATP-dependent 6-phosphofructokinase"/>
    <property type="match status" value="1"/>
</dbReference>
<dbReference type="SUPFAM" id="SSF53784">
    <property type="entry name" value="Phosphofructokinase"/>
    <property type="match status" value="1"/>
</dbReference>
<dbReference type="InterPro" id="IPR035966">
    <property type="entry name" value="PKF_sf"/>
</dbReference>
<evidence type="ECO:0000256" key="5">
    <source>
        <dbReference type="ARBA" id="ARBA00022533"/>
    </source>
</evidence>
<feature type="binding site" evidence="14">
    <location>
        <begin position="72"/>
        <end position="73"/>
    </location>
    <ligand>
        <name>ATP</name>
        <dbReference type="ChEBI" id="CHEBI:30616"/>
    </ligand>
</feature>
<evidence type="ECO:0000256" key="2">
    <source>
        <dbReference type="ARBA" id="ARBA00004496"/>
    </source>
</evidence>
<evidence type="ECO:0000256" key="8">
    <source>
        <dbReference type="ARBA" id="ARBA00022741"/>
    </source>
</evidence>
<dbReference type="GO" id="GO:0016208">
    <property type="term" value="F:AMP binding"/>
    <property type="evidence" value="ECO:0007669"/>
    <property type="project" value="TreeGrafter"/>
</dbReference>
<dbReference type="Proteomes" id="UP000326344">
    <property type="component" value="Unassembled WGS sequence"/>
</dbReference>
<feature type="binding site" description="in other chain" evidence="14">
    <location>
        <position position="223"/>
    </location>
    <ligand>
        <name>substrate</name>
        <note>ligand shared between dimeric partners</note>
    </ligand>
</feature>
<dbReference type="GO" id="GO:0048029">
    <property type="term" value="F:monosaccharide binding"/>
    <property type="evidence" value="ECO:0007669"/>
    <property type="project" value="TreeGrafter"/>
</dbReference>
<dbReference type="InterPro" id="IPR012003">
    <property type="entry name" value="ATP_PFK_prok-type"/>
</dbReference>
<dbReference type="HAMAP" id="MF_00339">
    <property type="entry name" value="Phosphofructokinase_I_B1"/>
    <property type="match status" value="1"/>
</dbReference>
<dbReference type="Gene3D" id="3.40.50.450">
    <property type="match status" value="1"/>
</dbReference>
<comment type="activity regulation">
    <text evidence="14">Allosterically activated by ADP and other diphosphonucleosides, and allosterically inhibited by phosphoenolpyruvate.</text>
</comment>
<evidence type="ECO:0000256" key="7">
    <source>
        <dbReference type="ARBA" id="ARBA00022723"/>
    </source>
</evidence>
<comment type="catalytic activity">
    <reaction evidence="13 14">
        <text>beta-D-fructose 6-phosphate + ATP = beta-D-fructose 1,6-bisphosphate + ADP + H(+)</text>
        <dbReference type="Rhea" id="RHEA:16109"/>
        <dbReference type="ChEBI" id="CHEBI:15378"/>
        <dbReference type="ChEBI" id="CHEBI:30616"/>
        <dbReference type="ChEBI" id="CHEBI:32966"/>
        <dbReference type="ChEBI" id="CHEBI:57634"/>
        <dbReference type="ChEBI" id="CHEBI:456216"/>
        <dbReference type="EC" id="2.7.1.11"/>
    </reaction>
</comment>
<feature type="binding site" evidence="14">
    <location>
        <position position="103"/>
    </location>
    <ligand>
        <name>Mg(2+)</name>
        <dbReference type="ChEBI" id="CHEBI:18420"/>
        <note>catalytic</note>
    </ligand>
</feature>
<dbReference type="PANTHER" id="PTHR13697">
    <property type="entry name" value="PHOSPHOFRUCTOKINASE"/>
    <property type="match status" value="1"/>
</dbReference>
<evidence type="ECO:0000256" key="6">
    <source>
        <dbReference type="ARBA" id="ARBA00022679"/>
    </source>
</evidence>
<evidence type="ECO:0000256" key="14">
    <source>
        <dbReference type="HAMAP-Rule" id="MF_00339"/>
    </source>
</evidence>
<feature type="binding site" description="in other chain" evidence="14">
    <location>
        <begin position="186"/>
        <end position="188"/>
    </location>
    <ligand>
        <name>ADP</name>
        <dbReference type="ChEBI" id="CHEBI:456216"/>
        <note>allosteric activator; ligand shared between dimeric partners</note>
    </ligand>
</feature>
<comment type="subcellular location">
    <subcellularLocation>
        <location evidence="2 14">Cytoplasm</location>
    </subcellularLocation>
</comment>
<feature type="binding site" description="in other chain" evidence="14">
    <location>
        <begin position="254"/>
        <end position="257"/>
    </location>
    <ligand>
        <name>substrate</name>
        <note>ligand shared between dimeric partners</note>
    </ligand>
</feature>
<proteinExistence type="inferred from homology"/>
<reference evidence="16 17" key="1">
    <citation type="submission" date="2019-09" db="EMBL/GenBank/DDBJ databases">
        <title>Genome Sequence of Larkinella sp MA1.</title>
        <authorList>
            <person name="Srinivasan S."/>
        </authorList>
    </citation>
    <scope>NUCLEOTIDE SEQUENCE [LARGE SCALE GENOMIC DNA]</scope>
    <source>
        <strain evidence="16 17">MA1</strain>
    </source>
</reference>
<dbReference type="Gene3D" id="3.40.50.460">
    <property type="entry name" value="Phosphofructokinase domain"/>
    <property type="match status" value="1"/>
</dbReference>
<keyword evidence="12 14" id="KW-0324">Glycolysis</keyword>
<comment type="pathway">
    <text evidence="3 14">Carbohydrate degradation; glycolysis; D-glyceraldehyde 3-phosphate and glycerone phosphate from D-glucose: step 3/4.</text>
</comment>
<evidence type="ECO:0000256" key="4">
    <source>
        <dbReference type="ARBA" id="ARBA00022490"/>
    </source>
</evidence>
<dbReference type="GO" id="GO:0046872">
    <property type="term" value="F:metal ion binding"/>
    <property type="evidence" value="ECO:0007669"/>
    <property type="project" value="UniProtKB-KW"/>
</dbReference>
<keyword evidence="10 14" id="KW-0067">ATP-binding</keyword>
<dbReference type="Pfam" id="PF00365">
    <property type="entry name" value="PFK"/>
    <property type="match status" value="1"/>
</dbReference>
<dbReference type="GO" id="GO:0070095">
    <property type="term" value="F:fructose-6-phosphate binding"/>
    <property type="evidence" value="ECO:0007669"/>
    <property type="project" value="TreeGrafter"/>
</dbReference>
<comment type="subunit">
    <text evidence="14">Homotetramer.</text>
</comment>
<evidence type="ECO:0000256" key="9">
    <source>
        <dbReference type="ARBA" id="ARBA00022777"/>
    </source>
</evidence>
<comment type="caution">
    <text evidence="14">Lacks conserved residue(s) required for the propagation of feature annotation.</text>
</comment>
<dbReference type="InterPro" id="IPR015912">
    <property type="entry name" value="Phosphofructokinase_CS"/>
</dbReference>
<dbReference type="UniPathway" id="UPA00109">
    <property type="reaction ID" value="UER00182"/>
</dbReference>
<dbReference type="FunFam" id="3.40.50.460:FF:000002">
    <property type="entry name" value="ATP-dependent 6-phosphofructokinase"/>
    <property type="match status" value="1"/>
</dbReference>
<feature type="active site" description="Proton acceptor" evidence="14">
    <location>
        <position position="128"/>
    </location>
</feature>
<feature type="domain" description="Phosphofructokinase" evidence="15">
    <location>
        <begin position="3"/>
        <end position="279"/>
    </location>
</feature>
<dbReference type="InterPro" id="IPR012828">
    <property type="entry name" value="PFKA_ATP_prok"/>
</dbReference>
<dbReference type="NCBIfam" id="NF002872">
    <property type="entry name" value="PRK03202.1"/>
    <property type="match status" value="1"/>
</dbReference>
<evidence type="ECO:0000256" key="3">
    <source>
        <dbReference type="ARBA" id="ARBA00004679"/>
    </source>
</evidence>
<comment type="cofactor">
    <cofactor evidence="1 14">
        <name>Mg(2+)</name>
        <dbReference type="ChEBI" id="CHEBI:18420"/>
    </cofactor>
</comment>
<gene>
    <name evidence="14 16" type="primary">pfkA</name>
    <name evidence="16" type="ORF">F0P93_22915</name>
</gene>
<dbReference type="PROSITE" id="PS00433">
    <property type="entry name" value="PHOSPHOFRUCTOKINASE"/>
    <property type="match status" value="1"/>
</dbReference>
<keyword evidence="17" id="KW-1185">Reference proteome</keyword>
<organism evidence="16 17">
    <name type="scientific">Larkinella humicola</name>
    <dbReference type="NCBI Taxonomy" id="2607654"/>
    <lineage>
        <taxon>Bacteria</taxon>
        <taxon>Pseudomonadati</taxon>
        <taxon>Bacteroidota</taxon>
        <taxon>Cytophagia</taxon>
        <taxon>Cytophagales</taxon>
        <taxon>Spirosomataceae</taxon>
        <taxon>Larkinella</taxon>
    </lineage>
</organism>
<feature type="binding site" evidence="14">
    <location>
        <begin position="21"/>
        <end position="25"/>
    </location>
    <ligand>
        <name>ADP</name>
        <dbReference type="ChEBI" id="CHEBI:456216"/>
        <note>allosteric activator; ligand shared between dimeric partners</note>
    </ligand>
</feature>
<keyword evidence="5 14" id="KW-0021">Allosteric enzyme</keyword>
<dbReference type="GO" id="GO:0061621">
    <property type="term" value="P:canonical glycolysis"/>
    <property type="evidence" value="ECO:0007669"/>
    <property type="project" value="TreeGrafter"/>
</dbReference>
<evidence type="ECO:0000256" key="11">
    <source>
        <dbReference type="ARBA" id="ARBA00022842"/>
    </source>
</evidence>
<evidence type="ECO:0000259" key="15">
    <source>
        <dbReference type="Pfam" id="PF00365"/>
    </source>
</evidence>
<dbReference type="GO" id="GO:0005524">
    <property type="term" value="F:ATP binding"/>
    <property type="evidence" value="ECO:0007669"/>
    <property type="project" value="UniProtKB-UniRule"/>
</dbReference>
<evidence type="ECO:0000313" key="17">
    <source>
        <dbReference type="Proteomes" id="UP000326344"/>
    </source>
</evidence>